<dbReference type="EMBL" id="OU015570">
    <property type="protein sequence ID" value="CAG5101433.1"/>
    <property type="molecule type" value="Genomic_DNA"/>
</dbReference>
<dbReference type="Pfam" id="PF00589">
    <property type="entry name" value="Phage_integrase"/>
    <property type="match status" value="1"/>
</dbReference>
<proteinExistence type="predicted"/>
<dbReference type="InterPro" id="IPR002104">
    <property type="entry name" value="Integrase_catalytic"/>
</dbReference>
<evidence type="ECO:0000313" key="4">
    <source>
        <dbReference type="Proteomes" id="UP001158576"/>
    </source>
</evidence>
<dbReference type="InterPro" id="IPR013762">
    <property type="entry name" value="Integrase-like_cat_sf"/>
</dbReference>
<organism evidence="3 4">
    <name type="scientific">Oikopleura dioica</name>
    <name type="common">Tunicate</name>
    <dbReference type="NCBI Taxonomy" id="34765"/>
    <lineage>
        <taxon>Eukaryota</taxon>
        <taxon>Metazoa</taxon>
        <taxon>Chordata</taxon>
        <taxon>Tunicata</taxon>
        <taxon>Appendicularia</taxon>
        <taxon>Copelata</taxon>
        <taxon>Oikopleuridae</taxon>
        <taxon>Oikopleura</taxon>
    </lineage>
</organism>
<dbReference type="InterPro" id="IPR011010">
    <property type="entry name" value="DNA_brk_join_enz"/>
</dbReference>
<reference evidence="3 4" key="1">
    <citation type="submission" date="2021-04" db="EMBL/GenBank/DDBJ databases">
        <authorList>
            <person name="Bliznina A."/>
        </authorList>
    </citation>
    <scope>NUCLEOTIDE SEQUENCE [LARGE SCALE GENOMIC DNA]</scope>
</reference>
<accession>A0ABN7SMS2</accession>
<keyword evidence="4" id="KW-1185">Reference proteome</keyword>
<keyword evidence="1" id="KW-0233">DNA recombination</keyword>
<gene>
    <name evidence="3" type="ORF">OKIOD_LOCUS8642</name>
</gene>
<evidence type="ECO:0000259" key="2">
    <source>
        <dbReference type="Pfam" id="PF00589"/>
    </source>
</evidence>
<dbReference type="Gene3D" id="1.10.443.10">
    <property type="entry name" value="Intergrase catalytic core"/>
    <property type="match status" value="1"/>
</dbReference>
<protein>
    <submittedName>
        <fullName evidence="3">Oidioi.mRNA.OKI2018_I69.YSR.g17084.t1.cds</fullName>
    </submittedName>
</protein>
<feature type="domain" description="Tyr recombinase" evidence="2">
    <location>
        <begin position="8"/>
        <end position="156"/>
    </location>
</feature>
<evidence type="ECO:0000256" key="1">
    <source>
        <dbReference type="ARBA" id="ARBA00023172"/>
    </source>
</evidence>
<dbReference type="Proteomes" id="UP001158576">
    <property type="component" value="Chromosome YSR"/>
</dbReference>
<dbReference type="SUPFAM" id="SSF56349">
    <property type="entry name" value="DNA breaking-rejoining enzymes"/>
    <property type="match status" value="1"/>
</dbReference>
<name>A0ABN7SMS2_OIKDI</name>
<evidence type="ECO:0000313" key="3">
    <source>
        <dbReference type="EMBL" id="CAG5101433.1"/>
    </source>
</evidence>
<sequence>MVAIVSVIAFHTAGRTAEILSLRIEDLIFKQKKEALYIIMPLRTSKTNASKRKRESLSLPILPDFPINIKQWIEKLIDGRESGKLFAAPELKRGLVTATINYYYRKTAALLNWENAPSGHSMRCSYVIAACEAGVDDSLIISVCRWKSAEMLEVYRSYFLLDSEYGAHYRIAAMVERKRQEDEGATLVLQTSRTL</sequence>